<feature type="region of interest" description="Disordered" evidence="2">
    <location>
        <begin position="59"/>
        <end position="80"/>
    </location>
</feature>
<dbReference type="AlphaFoldDB" id="A0AAJ1MJU1"/>
<sequence length="92" mass="10293">MEKDDLLITAAQAQLALSAEEAGRLETAVSEMLDYFEMMNEVDVSNLPPTTHALVRENALREDNPNPNNNQEDLVNRAPENEDNFIVIPNVL</sequence>
<dbReference type="InterPro" id="IPR036113">
    <property type="entry name" value="Asp/Glu-ADT_sf_sub_c"/>
</dbReference>
<organism evidence="3 4">
    <name type="scientific">Candidatus Thalassospirochaeta sargassi</name>
    <dbReference type="NCBI Taxonomy" id="3119039"/>
    <lineage>
        <taxon>Bacteria</taxon>
        <taxon>Pseudomonadati</taxon>
        <taxon>Spirochaetota</taxon>
        <taxon>Spirochaetia</taxon>
        <taxon>Spirochaetales</taxon>
        <taxon>Spirochaetaceae</taxon>
        <taxon>Candidatus Thalassospirochaeta</taxon>
    </lineage>
</organism>
<accession>A0AAJ1MJU1</accession>
<dbReference type="Proteomes" id="UP001221217">
    <property type="component" value="Unassembled WGS sequence"/>
</dbReference>
<dbReference type="GO" id="GO:0006450">
    <property type="term" value="P:regulation of translational fidelity"/>
    <property type="evidence" value="ECO:0007669"/>
    <property type="project" value="InterPro"/>
</dbReference>
<name>A0AAJ1MJU1_9SPIO</name>
<dbReference type="SUPFAM" id="SSF141000">
    <property type="entry name" value="Glu-tRNAGln amidotransferase C subunit"/>
    <property type="match status" value="1"/>
</dbReference>
<dbReference type="Gene3D" id="1.10.20.60">
    <property type="entry name" value="Glu-tRNAGln amidotransferase C subunit, N-terminal domain"/>
    <property type="match status" value="1"/>
</dbReference>
<protein>
    <recommendedName>
        <fullName evidence="1">Glutamyl-tRNA(Gln) amidotransferase subunit C</fullName>
    </recommendedName>
</protein>
<dbReference type="GO" id="GO:0070681">
    <property type="term" value="P:glutaminyl-tRNAGln biosynthesis via transamidation"/>
    <property type="evidence" value="ECO:0007669"/>
    <property type="project" value="TreeGrafter"/>
</dbReference>
<proteinExistence type="predicted"/>
<comment type="caution">
    <text evidence="3">The sequence shown here is derived from an EMBL/GenBank/DDBJ whole genome shotgun (WGS) entry which is preliminary data.</text>
</comment>
<evidence type="ECO:0000256" key="1">
    <source>
        <dbReference type="ARBA" id="ARBA00014426"/>
    </source>
</evidence>
<gene>
    <name evidence="3" type="primary">gatC</name>
    <name evidence="3" type="ORF">PQJ61_05210</name>
</gene>
<dbReference type="PANTHER" id="PTHR15004">
    <property type="entry name" value="GLUTAMYL-TRNA(GLN) AMIDOTRANSFERASE SUBUNIT C, MITOCHONDRIAL"/>
    <property type="match status" value="1"/>
</dbReference>
<dbReference type="InterPro" id="IPR003837">
    <property type="entry name" value="GatC"/>
</dbReference>
<dbReference type="Pfam" id="PF02686">
    <property type="entry name" value="GatC"/>
    <property type="match status" value="1"/>
</dbReference>
<evidence type="ECO:0000256" key="2">
    <source>
        <dbReference type="SAM" id="MobiDB-lite"/>
    </source>
</evidence>
<evidence type="ECO:0000313" key="3">
    <source>
        <dbReference type="EMBL" id="MDC7226141.1"/>
    </source>
</evidence>
<dbReference type="NCBIfam" id="TIGR00135">
    <property type="entry name" value="gatC"/>
    <property type="match status" value="1"/>
</dbReference>
<dbReference type="PANTHER" id="PTHR15004:SF0">
    <property type="entry name" value="GLUTAMYL-TRNA(GLN) AMIDOTRANSFERASE SUBUNIT C, MITOCHONDRIAL"/>
    <property type="match status" value="1"/>
</dbReference>
<dbReference type="EMBL" id="JAQQAL010000011">
    <property type="protein sequence ID" value="MDC7226141.1"/>
    <property type="molecule type" value="Genomic_DNA"/>
</dbReference>
<reference evidence="3 4" key="1">
    <citation type="submission" date="2022-12" db="EMBL/GenBank/DDBJ databases">
        <title>Metagenome assembled genome from gulf of manar.</title>
        <authorList>
            <person name="Kohli P."/>
            <person name="Pk S."/>
            <person name="Venkata Ramana C."/>
            <person name="Sasikala C."/>
        </authorList>
    </citation>
    <scope>NUCLEOTIDE SEQUENCE [LARGE SCALE GENOMIC DNA]</scope>
    <source>
        <strain evidence="3">JB008</strain>
    </source>
</reference>
<evidence type="ECO:0000313" key="4">
    <source>
        <dbReference type="Proteomes" id="UP001221217"/>
    </source>
</evidence>